<organism evidence="1 2">
    <name type="scientific">Providencia sneebia DSM 19967</name>
    <dbReference type="NCBI Taxonomy" id="1141660"/>
    <lineage>
        <taxon>Bacteria</taxon>
        <taxon>Pseudomonadati</taxon>
        <taxon>Pseudomonadota</taxon>
        <taxon>Gammaproteobacteria</taxon>
        <taxon>Enterobacterales</taxon>
        <taxon>Morganellaceae</taxon>
        <taxon>Providencia</taxon>
    </lineage>
</organism>
<evidence type="ECO:0000313" key="1">
    <source>
        <dbReference type="EMBL" id="EKT59883.1"/>
    </source>
</evidence>
<keyword evidence="2" id="KW-1185">Reference proteome</keyword>
<gene>
    <name evidence="1" type="ORF">OO7_03594</name>
</gene>
<reference evidence="1 2" key="1">
    <citation type="journal article" date="2012" name="BMC Genomics">
        <title>Comparative genomics of bacteria in the genus Providencia isolated from wild Drosophila melanogaster.</title>
        <authorList>
            <person name="Galac M.R."/>
            <person name="Lazzaro B.P."/>
        </authorList>
    </citation>
    <scope>NUCLEOTIDE SEQUENCE [LARGE SCALE GENOMIC DNA]</scope>
    <source>
        <strain evidence="1 2">DSM 19967</strain>
    </source>
</reference>
<proteinExistence type="predicted"/>
<protein>
    <submittedName>
        <fullName evidence="1">Uncharacterized protein</fullName>
    </submittedName>
</protein>
<dbReference type="PATRIC" id="fig|1141660.3.peg.725"/>
<name>K8WH60_9GAMM</name>
<dbReference type="HOGENOM" id="CLU_826013_0_0_6"/>
<dbReference type="Proteomes" id="UP000010290">
    <property type="component" value="Chromosome"/>
</dbReference>
<dbReference type="AlphaFoldDB" id="K8WH60"/>
<accession>K8WH60</accession>
<dbReference type="RefSeq" id="WP_008914593.1">
    <property type="nucleotide sequence ID" value="NZ_CM001773.1"/>
</dbReference>
<sequence>MSDDEIIHDVMLVSATSEKAKPIRPFEQVKDNVVDWDIYTNAVDDDTGNSIFYIDFYDNTDEKISVGKFLPEEYAIFQQQNPQLNLPELNQVEKDLPDTGFISKRDSEIQKGSSLSANGNTQGIVTNQAKPSSGSVKNANPLVSLQTPTEKKILTQHSASLLSAKEIDNVRQWAEERKQDLTEWAQEEQQNFNQWVTQVEHEVSAAIDSPFEGLAGGLKNQWNTIPDLLDIIHTGAQIIEITGSVLGSKIAGLFSDKWKRGMEEHAQFVQDQVGKSAFDFIRFNKLSDAEKGGAFLMSIIPTGWLKQSAGIIKQNITKKPLNQVKTRAEQLNRERP</sequence>
<evidence type="ECO:0000313" key="2">
    <source>
        <dbReference type="Proteomes" id="UP000010290"/>
    </source>
</evidence>
<comment type="caution">
    <text evidence="1">The sequence shown here is derived from an EMBL/GenBank/DDBJ whole genome shotgun (WGS) entry which is preliminary data.</text>
</comment>
<dbReference type="EMBL" id="AKKN01000005">
    <property type="protein sequence ID" value="EKT59883.1"/>
    <property type="molecule type" value="Genomic_DNA"/>
</dbReference>